<evidence type="ECO:0000256" key="1">
    <source>
        <dbReference type="ARBA" id="ARBA00022553"/>
    </source>
</evidence>
<dbReference type="InterPro" id="IPR039420">
    <property type="entry name" value="WalR-like"/>
</dbReference>
<dbReference type="SUPFAM" id="SSF52172">
    <property type="entry name" value="CheY-like"/>
    <property type="match status" value="1"/>
</dbReference>
<dbReference type="PROSITE" id="PS00622">
    <property type="entry name" value="HTH_LUXR_1"/>
    <property type="match status" value="1"/>
</dbReference>
<evidence type="ECO:0000259" key="6">
    <source>
        <dbReference type="PROSITE" id="PS50043"/>
    </source>
</evidence>
<evidence type="ECO:0000256" key="5">
    <source>
        <dbReference type="PROSITE-ProRule" id="PRU00169"/>
    </source>
</evidence>
<reference evidence="8 9" key="1">
    <citation type="submission" date="2018-05" db="EMBL/GenBank/DDBJ databases">
        <title>Streptomyces venezuelae.</title>
        <authorList>
            <person name="Kim W."/>
            <person name="Lee N."/>
            <person name="Cho B.-K."/>
        </authorList>
    </citation>
    <scope>NUCLEOTIDE SEQUENCE [LARGE SCALE GENOMIC DNA]</scope>
    <source>
        <strain evidence="8 9">ATCC 14583</strain>
    </source>
</reference>
<feature type="domain" description="HTH luxR-type" evidence="6">
    <location>
        <begin position="149"/>
        <end position="214"/>
    </location>
</feature>
<dbReference type="CDD" id="cd17535">
    <property type="entry name" value="REC_NarL-like"/>
    <property type="match status" value="1"/>
</dbReference>
<dbReference type="InterPro" id="IPR016032">
    <property type="entry name" value="Sig_transdc_resp-reg_C-effctor"/>
</dbReference>
<sequence length="225" mass="23402">MIRVLIADDQAMVRSALALLLTGEDGIEVVGEAADGAQAVARAAELCPTVVVMDVRMPGTDGVEATRQITADTFPGEARVLVLTTYNVSEAVYQALRAGASGFLLKDAAPGELVGAVRALADGDGWLDPAVVADMLAEFAARPERIRPAPAELAALTGREREVLVLVAHGFSNAEIAAHLFIGEATVKTHIGRILLKLGMRDRAQAVAAAYQCGLVTPGSSPPLP</sequence>
<dbReference type="GO" id="GO:0003677">
    <property type="term" value="F:DNA binding"/>
    <property type="evidence" value="ECO:0007669"/>
    <property type="project" value="UniProtKB-KW"/>
</dbReference>
<dbReference type="Pfam" id="PF00196">
    <property type="entry name" value="GerE"/>
    <property type="match status" value="1"/>
</dbReference>
<dbReference type="SMART" id="SM00421">
    <property type="entry name" value="HTH_LUXR"/>
    <property type="match status" value="1"/>
</dbReference>
<dbReference type="InterPro" id="IPR058245">
    <property type="entry name" value="NreC/VraR/RcsB-like_REC"/>
</dbReference>
<protein>
    <submittedName>
        <fullName evidence="8">DNA-binding response regulator</fullName>
    </submittedName>
</protein>
<dbReference type="PANTHER" id="PTHR43214:SF24">
    <property type="entry name" value="TRANSCRIPTIONAL REGULATORY PROTEIN NARL-RELATED"/>
    <property type="match status" value="1"/>
</dbReference>
<evidence type="ECO:0000256" key="3">
    <source>
        <dbReference type="ARBA" id="ARBA00023125"/>
    </source>
</evidence>
<gene>
    <name evidence="8" type="ORF">DEJ47_00910</name>
</gene>
<feature type="domain" description="Response regulatory" evidence="7">
    <location>
        <begin position="3"/>
        <end position="121"/>
    </location>
</feature>
<dbReference type="PANTHER" id="PTHR43214">
    <property type="entry name" value="TWO-COMPONENT RESPONSE REGULATOR"/>
    <property type="match status" value="1"/>
</dbReference>
<dbReference type="PRINTS" id="PR00038">
    <property type="entry name" value="HTHLUXR"/>
</dbReference>
<dbReference type="SMART" id="SM00448">
    <property type="entry name" value="REC"/>
    <property type="match status" value="1"/>
</dbReference>
<dbReference type="CDD" id="cd06170">
    <property type="entry name" value="LuxR_C_like"/>
    <property type="match status" value="1"/>
</dbReference>
<accession>A0A5P2B609</accession>
<dbReference type="SUPFAM" id="SSF46894">
    <property type="entry name" value="C-terminal effector domain of the bipartite response regulators"/>
    <property type="match status" value="1"/>
</dbReference>
<dbReference type="RefSeq" id="WP_150164016.1">
    <property type="nucleotide sequence ID" value="NZ_CP029193.1"/>
</dbReference>
<keyword evidence="1 5" id="KW-0597">Phosphoprotein</keyword>
<name>A0A5P2B609_STRVZ</name>
<dbReference type="Gene3D" id="3.40.50.2300">
    <property type="match status" value="1"/>
</dbReference>
<dbReference type="EMBL" id="CP029193">
    <property type="protein sequence ID" value="QES25208.1"/>
    <property type="molecule type" value="Genomic_DNA"/>
</dbReference>
<evidence type="ECO:0000256" key="2">
    <source>
        <dbReference type="ARBA" id="ARBA00023015"/>
    </source>
</evidence>
<dbReference type="Pfam" id="PF00072">
    <property type="entry name" value="Response_reg"/>
    <property type="match status" value="1"/>
</dbReference>
<dbReference type="InterPro" id="IPR000792">
    <property type="entry name" value="Tscrpt_reg_LuxR_C"/>
</dbReference>
<evidence type="ECO:0000256" key="4">
    <source>
        <dbReference type="ARBA" id="ARBA00023163"/>
    </source>
</evidence>
<keyword evidence="3 8" id="KW-0238">DNA-binding</keyword>
<dbReference type="GO" id="GO:0006355">
    <property type="term" value="P:regulation of DNA-templated transcription"/>
    <property type="evidence" value="ECO:0007669"/>
    <property type="project" value="InterPro"/>
</dbReference>
<keyword evidence="4" id="KW-0804">Transcription</keyword>
<evidence type="ECO:0000313" key="8">
    <source>
        <dbReference type="EMBL" id="QES25208.1"/>
    </source>
</evidence>
<dbReference type="PROSITE" id="PS50110">
    <property type="entry name" value="RESPONSE_REGULATORY"/>
    <property type="match status" value="1"/>
</dbReference>
<dbReference type="InterPro" id="IPR001789">
    <property type="entry name" value="Sig_transdc_resp-reg_receiver"/>
</dbReference>
<proteinExistence type="predicted"/>
<evidence type="ECO:0000313" key="9">
    <source>
        <dbReference type="Proteomes" id="UP000323046"/>
    </source>
</evidence>
<feature type="modified residue" description="4-aspartylphosphate" evidence="5">
    <location>
        <position position="54"/>
    </location>
</feature>
<dbReference type="PROSITE" id="PS50043">
    <property type="entry name" value="HTH_LUXR_2"/>
    <property type="match status" value="1"/>
</dbReference>
<keyword evidence="9" id="KW-1185">Reference proteome</keyword>
<dbReference type="OrthoDB" id="9808843at2"/>
<keyword evidence="2" id="KW-0805">Transcription regulation</keyword>
<organism evidence="8 9">
    <name type="scientific">Streptomyces venezuelae</name>
    <dbReference type="NCBI Taxonomy" id="54571"/>
    <lineage>
        <taxon>Bacteria</taxon>
        <taxon>Bacillati</taxon>
        <taxon>Actinomycetota</taxon>
        <taxon>Actinomycetes</taxon>
        <taxon>Kitasatosporales</taxon>
        <taxon>Streptomycetaceae</taxon>
        <taxon>Streptomyces</taxon>
    </lineage>
</organism>
<evidence type="ECO:0000259" key="7">
    <source>
        <dbReference type="PROSITE" id="PS50110"/>
    </source>
</evidence>
<dbReference type="AlphaFoldDB" id="A0A5P2B609"/>
<dbReference type="Proteomes" id="UP000323046">
    <property type="component" value="Chromosome"/>
</dbReference>
<dbReference type="GO" id="GO:0000160">
    <property type="term" value="P:phosphorelay signal transduction system"/>
    <property type="evidence" value="ECO:0007669"/>
    <property type="project" value="InterPro"/>
</dbReference>
<dbReference type="InterPro" id="IPR011006">
    <property type="entry name" value="CheY-like_superfamily"/>
</dbReference>